<dbReference type="InterPro" id="IPR005702">
    <property type="entry name" value="Wzc-like_C"/>
</dbReference>
<dbReference type="NCBIfam" id="TIGR01007">
    <property type="entry name" value="eps_fam"/>
    <property type="match status" value="1"/>
</dbReference>
<dbReference type="GO" id="GO:0005886">
    <property type="term" value="C:plasma membrane"/>
    <property type="evidence" value="ECO:0007669"/>
    <property type="project" value="TreeGrafter"/>
</dbReference>
<keyword evidence="3" id="KW-0808">Transferase</keyword>
<dbReference type="InterPro" id="IPR037257">
    <property type="entry name" value="T2SS_E_N_sf"/>
</dbReference>
<keyword evidence="1" id="KW-0547">Nucleotide-binding</keyword>
<dbReference type="GO" id="GO:0004715">
    <property type="term" value="F:non-membrane spanning protein tyrosine kinase activity"/>
    <property type="evidence" value="ECO:0007669"/>
    <property type="project" value="UniProtKB-EC"/>
</dbReference>
<name>A0A857JEJ2_9BURK</name>
<keyword evidence="4" id="KW-1185">Reference proteome</keyword>
<dbReference type="InterPro" id="IPR050445">
    <property type="entry name" value="Bact_polysacc_biosynth/exp"/>
</dbReference>
<dbReference type="Gene3D" id="3.40.50.300">
    <property type="entry name" value="P-loop containing nucleotide triphosphate hydrolases"/>
    <property type="match status" value="1"/>
</dbReference>
<dbReference type="PANTHER" id="PTHR32309:SF13">
    <property type="entry name" value="FERRIC ENTEROBACTIN TRANSPORT PROTEIN FEPE"/>
    <property type="match status" value="1"/>
</dbReference>
<protein>
    <submittedName>
        <fullName evidence="3">Polysaccharide biosynthesis tyrosine autokinase</fullName>
        <ecNumber evidence="3">2.7.10.2</ecNumber>
    </submittedName>
</protein>
<dbReference type="InterPro" id="IPR027417">
    <property type="entry name" value="P-loop_NTPase"/>
</dbReference>
<dbReference type="Proteomes" id="UP000464787">
    <property type="component" value="Chromosome"/>
</dbReference>
<organism evidence="3 4">
    <name type="scientific">Xylophilus rhododendri</name>
    <dbReference type="NCBI Taxonomy" id="2697032"/>
    <lineage>
        <taxon>Bacteria</taxon>
        <taxon>Pseudomonadati</taxon>
        <taxon>Pseudomonadota</taxon>
        <taxon>Betaproteobacteria</taxon>
        <taxon>Burkholderiales</taxon>
        <taxon>Xylophilus</taxon>
    </lineage>
</organism>
<evidence type="ECO:0000313" key="3">
    <source>
        <dbReference type="EMBL" id="QHJ01624.1"/>
    </source>
</evidence>
<dbReference type="GO" id="GO:0005524">
    <property type="term" value="F:ATP binding"/>
    <property type="evidence" value="ECO:0007669"/>
    <property type="project" value="UniProtKB-KW"/>
</dbReference>
<dbReference type="PANTHER" id="PTHR32309">
    <property type="entry name" value="TYROSINE-PROTEIN KINASE"/>
    <property type="match status" value="1"/>
</dbReference>
<evidence type="ECO:0000256" key="1">
    <source>
        <dbReference type="ARBA" id="ARBA00022741"/>
    </source>
</evidence>
<accession>A0A857JEJ2</accession>
<sequence length="321" mass="33889">MPVAAEAAETAQAPVGATPDKIGDRFVHAGLLTHAQVAQVVERQHSSGTRFGEAAVQLGLLSQADVQSVLSQQFRYATGTGPRTGLDPSLAIALAPYSAEAEAVRRVRAELSIRLSALPKLAVAIVSPGDGEGKSYLAASLAIAYSQLGKRTLLVNANLRSSGQRDWFGLNRKDGLSTMLAGRAPISAGEPAPGFPLLHVIGSGPQPPNPLEILLEPALERLLTSFAEDFDVFIIDTPGAGESSDAQVIARQVGQCLLVGRQHVTRLEDLERTQAQLVTSGAQMVGIVYNTFDAGARAPALPAGKQRGGWLKALRLWPRRS</sequence>
<dbReference type="SUPFAM" id="SSF52540">
    <property type="entry name" value="P-loop containing nucleoside triphosphate hydrolases"/>
    <property type="match status" value="1"/>
</dbReference>
<keyword evidence="2" id="KW-0067">ATP-binding</keyword>
<dbReference type="CDD" id="cd05387">
    <property type="entry name" value="BY-kinase"/>
    <property type="match status" value="1"/>
</dbReference>
<evidence type="ECO:0000313" key="4">
    <source>
        <dbReference type="Proteomes" id="UP000464787"/>
    </source>
</evidence>
<proteinExistence type="predicted"/>
<keyword evidence="3" id="KW-0418">Kinase</keyword>
<dbReference type="EMBL" id="CP047650">
    <property type="protein sequence ID" value="QHJ01624.1"/>
    <property type="molecule type" value="Genomic_DNA"/>
</dbReference>
<dbReference type="EC" id="2.7.10.2" evidence="3"/>
<evidence type="ECO:0000256" key="2">
    <source>
        <dbReference type="ARBA" id="ARBA00022840"/>
    </source>
</evidence>
<gene>
    <name evidence="3" type="ORF">GT347_18920</name>
</gene>
<dbReference type="KEGG" id="xyk:GT347_18920"/>
<reference evidence="3 4" key="1">
    <citation type="submission" date="2020-01" db="EMBL/GenBank/DDBJ databases">
        <title>Genome sequencing of strain KACC 21265.</title>
        <authorList>
            <person name="Heo J."/>
            <person name="Kim S.-J."/>
            <person name="Kim J.-S."/>
            <person name="Hong S.-B."/>
            <person name="Kwon S.-W."/>
        </authorList>
    </citation>
    <scope>NUCLEOTIDE SEQUENCE [LARGE SCALE GENOMIC DNA]</scope>
    <source>
        <strain evidence="3 4">KACC 21265</strain>
    </source>
</reference>
<dbReference type="SUPFAM" id="SSF160246">
    <property type="entry name" value="EspE N-terminal domain-like"/>
    <property type="match status" value="1"/>
</dbReference>
<dbReference type="AlphaFoldDB" id="A0A857JEJ2"/>